<keyword evidence="4 6" id="KW-1133">Transmembrane helix</keyword>
<dbReference type="PANTHER" id="PTHR37481:SF1">
    <property type="entry name" value="LIPOPOLYSACCHARIDE EXPORT SYSTEM PROTEIN LPTC"/>
    <property type="match status" value="1"/>
</dbReference>
<comment type="subcellular location">
    <subcellularLocation>
        <location evidence="6">Cell inner membrane</location>
        <topology evidence="6">Single-pass membrane protein</topology>
    </subcellularLocation>
</comment>
<accession>A0A2P5GL30</accession>
<dbReference type="NCBIfam" id="TIGR04409">
    <property type="entry name" value="LptC_YrbK"/>
    <property type="match status" value="1"/>
</dbReference>
<dbReference type="Proteomes" id="UP000237073">
    <property type="component" value="Unassembled WGS sequence"/>
</dbReference>
<dbReference type="GO" id="GO:0030288">
    <property type="term" value="C:outer membrane-bounded periplasmic space"/>
    <property type="evidence" value="ECO:0007669"/>
    <property type="project" value="TreeGrafter"/>
</dbReference>
<keyword evidence="1 6" id="KW-1003">Cell membrane</keyword>
<comment type="function">
    <text evidence="6">Involved in the assembly of lipopolysaccharide (LPS). Required for the translocation of LPS from the inner membrane to the outer membrane. Facilitates the transfer of LPS from the inner membrane to the periplasmic protein LptA. Could be a docking site for LptA.</text>
</comment>
<evidence type="ECO:0000313" key="10">
    <source>
        <dbReference type="Proteomes" id="UP000237073"/>
    </source>
</evidence>
<dbReference type="AlphaFoldDB" id="A0A2P5GL30"/>
<protein>
    <recommendedName>
        <fullName evidence="6 7">Lipopolysaccharide export system protein LptC</fullName>
    </recommendedName>
</protein>
<dbReference type="NCBIfam" id="NF008142">
    <property type="entry name" value="PRK10893.1"/>
    <property type="match status" value="1"/>
</dbReference>
<dbReference type="Gene3D" id="2.60.450.10">
    <property type="entry name" value="Lipopolysaccharide (LPS) transport protein A like domain"/>
    <property type="match status" value="1"/>
</dbReference>
<dbReference type="EMBL" id="PQGE01000011">
    <property type="protein sequence ID" value="POP44137.1"/>
    <property type="molecule type" value="Genomic_DNA"/>
</dbReference>
<dbReference type="PANTHER" id="PTHR37481">
    <property type="entry name" value="LIPOPOLYSACCHARIDE EXPORT SYSTEM PROTEIN LPTC"/>
    <property type="match status" value="1"/>
</dbReference>
<sequence length="191" mass="21524">MSKTRRWVIILLSLVALVLIGINLVSKDDTGTSVVSSSDPTYRSEHTDTVVYSPEGALNYHLVAQHVEYFSDQAITWFTQPLLTTYDTTKTETWSIKADKAKLTNDRMLYLYGHVEVNALTADAQLRKITTDNAKINLITQDVTSDDLVTLYGTTFNSSGLKMRGNLRNKTAELIEKVRTSYEIQNKQTQP</sequence>
<evidence type="ECO:0000313" key="9">
    <source>
        <dbReference type="EMBL" id="POP45466.1"/>
    </source>
</evidence>
<keyword evidence="5 6" id="KW-0472">Membrane</keyword>
<dbReference type="Pfam" id="PF06835">
    <property type="entry name" value="LptC"/>
    <property type="match status" value="1"/>
</dbReference>
<dbReference type="InterPro" id="IPR010664">
    <property type="entry name" value="LipoPS_assembly_LptC-rel"/>
</dbReference>
<dbReference type="EMBL" id="PQGD01000017">
    <property type="protein sequence ID" value="POP45466.1"/>
    <property type="molecule type" value="Genomic_DNA"/>
</dbReference>
<dbReference type="GO" id="GO:0017089">
    <property type="term" value="F:glycolipid transfer activity"/>
    <property type="evidence" value="ECO:0007669"/>
    <property type="project" value="TreeGrafter"/>
</dbReference>
<proteinExistence type="inferred from homology"/>
<comment type="subunit">
    <text evidence="6">Component of the lipopolysaccharide transport and assembly complex. Interacts with LptA and the LptBFG transporter complex.</text>
</comment>
<evidence type="ECO:0000313" key="11">
    <source>
        <dbReference type="Proteomes" id="UP000247005"/>
    </source>
</evidence>
<dbReference type="PIRSF" id="PIRSF028513">
    <property type="entry name" value="LptC"/>
    <property type="match status" value="1"/>
</dbReference>
<evidence type="ECO:0000256" key="5">
    <source>
        <dbReference type="ARBA" id="ARBA00023136"/>
    </source>
</evidence>
<dbReference type="GO" id="GO:0043165">
    <property type="term" value="P:Gram-negative-bacterium-type cell outer membrane assembly"/>
    <property type="evidence" value="ECO:0007669"/>
    <property type="project" value="UniProtKB-UniRule"/>
</dbReference>
<evidence type="ECO:0000256" key="4">
    <source>
        <dbReference type="ARBA" id="ARBA00022989"/>
    </source>
</evidence>
<evidence type="ECO:0000256" key="2">
    <source>
        <dbReference type="ARBA" id="ARBA00022519"/>
    </source>
</evidence>
<dbReference type="InterPro" id="IPR026265">
    <property type="entry name" value="LptC"/>
</dbReference>
<keyword evidence="3 6" id="KW-0812">Transmembrane</keyword>
<evidence type="ECO:0000256" key="7">
    <source>
        <dbReference type="PIRNR" id="PIRNR028513"/>
    </source>
</evidence>
<keyword evidence="10" id="KW-1185">Reference proteome</keyword>
<comment type="caution">
    <text evidence="9">The sequence shown here is derived from an EMBL/GenBank/DDBJ whole genome shotgun (WGS) entry which is preliminary data.</text>
</comment>
<keyword evidence="2 6" id="KW-0997">Cell inner membrane</keyword>
<gene>
    <name evidence="6 9" type="primary">lptC</name>
    <name evidence="9" type="ORF">CHU32_19905</name>
    <name evidence="8" type="ORF">CHU33_14215</name>
</gene>
<evidence type="ECO:0000313" key="8">
    <source>
        <dbReference type="EMBL" id="POP44137.1"/>
    </source>
</evidence>
<dbReference type="OrthoDB" id="5659892at2"/>
<comment type="similarity">
    <text evidence="6 7">Belongs to the LptC family.</text>
</comment>
<dbReference type="HAMAP" id="MF_01915">
    <property type="entry name" value="LPS_assembly_LptC"/>
    <property type="match status" value="1"/>
</dbReference>
<dbReference type="Proteomes" id="UP000247005">
    <property type="component" value="Unassembled WGS sequence"/>
</dbReference>
<comment type="function">
    <text evidence="7">Required for the translocation of lipopolysaccharide (LPS) from the inner membrane to the outer membrane.</text>
</comment>
<name>A0A2P5GL30_9ENTR</name>
<dbReference type="GO" id="GO:0015221">
    <property type="term" value="F:lipopolysaccharide transmembrane transporter activity"/>
    <property type="evidence" value="ECO:0007669"/>
    <property type="project" value="InterPro"/>
</dbReference>
<dbReference type="GO" id="GO:0005886">
    <property type="term" value="C:plasma membrane"/>
    <property type="evidence" value="ECO:0007669"/>
    <property type="project" value="UniProtKB-SubCell"/>
</dbReference>
<evidence type="ECO:0000256" key="6">
    <source>
        <dbReference type="HAMAP-Rule" id="MF_01915"/>
    </source>
</evidence>
<reference evidence="10 11" key="1">
    <citation type="submission" date="2018-01" db="EMBL/GenBank/DDBJ databases">
        <title>Superficieibacter electus gen. nov., sp. nov., an extended-spectrum beta-lactamase possessing member of the Enterobacteriaceae family, isolated from intensive care unit surfaces.</title>
        <authorList>
            <person name="Potter R.F."/>
            <person name="D'Souza A.W."/>
        </authorList>
    </citation>
    <scope>NUCLEOTIDE SEQUENCE [LARGE SCALE GENOMIC DNA]</scope>
    <source>
        <strain evidence="9 11">BP-1</strain>
        <strain evidence="8 10">BP-2</strain>
    </source>
</reference>
<dbReference type="InterPro" id="IPR052363">
    <property type="entry name" value="LPS_export_LptC"/>
</dbReference>
<evidence type="ECO:0000256" key="1">
    <source>
        <dbReference type="ARBA" id="ARBA00022475"/>
    </source>
</evidence>
<dbReference type="RefSeq" id="WP_103676734.1">
    <property type="nucleotide sequence ID" value="NZ_PQGD01000017.1"/>
</dbReference>
<organism evidence="9 11">
    <name type="scientific">Superficieibacter electus</name>
    <dbReference type="NCBI Taxonomy" id="2022662"/>
    <lineage>
        <taxon>Bacteria</taxon>
        <taxon>Pseudomonadati</taxon>
        <taxon>Pseudomonadota</taxon>
        <taxon>Gammaproteobacteria</taxon>
        <taxon>Enterobacterales</taxon>
        <taxon>Enterobacteriaceae</taxon>
        <taxon>Superficieibacter</taxon>
    </lineage>
</organism>
<evidence type="ECO:0000256" key="3">
    <source>
        <dbReference type="ARBA" id="ARBA00022692"/>
    </source>
</evidence>